<accession>A0A1H7MDS7</accession>
<dbReference type="STRING" id="407022.SAMN05661044_01963"/>
<dbReference type="Proteomes" id="UP000199421">
    <property type="component" value="Unassembled WGS sequence"/>
</dbReference>
<evidence type="ECO:0000313" key="1">
    <source>
        <dbReference type="EMBL" id="SEL09251.1"/>
    </source>
</evidence>
<keyword evidence="2" id="KW-1185">Reference proteome</keyword>
<evidence type="ECO:0000313" key="2">
    <source>
        <dbReference type="Proteomes" id="UP000199421"/>
    </source>
</evidence>
<reference evidence="2" key="1">
    <citation type="submission" date="2016-10" db="EMBL/GenBank/DDBJ databases">
        <authorList>
            <person name="Varghese N."/>
            <person name="Submissions S."/>
        </authorList>
    </citation>
    <scope>NUCLEOTIDE SEQUENCE [LARGE SCALE GENOMIC DNA]</scope>
    <source>
        <strain evidence="2">DSM 18733</strain>
    </source>
</reference>
<organism evidence="1 2">
    <name type="scientific">Olivibacter domesticus</name>
    <name type="common">Pseudosphingobacterium domesticum</name>
    <dbReference type="NCBI Taxonomy" id="407022"/>
    <lineage>
        <taxon>Bacteria</taxon>
        <taxon>Pseudomonadati</taxon>
        <taxon>Bacteroidota</taxon>
        <taxon>Sphingobacteriia</taxon>
        <taxon>Sphingobacteriales</taxon>
        <taxon>Sphingobacteriaceae</taxon>
        <taxon>Olivibacter</taxon>
    </lineage>
</organism>
<protein>
    <submittedName>
        <fullName evidence="1">Uncharacterized protein</fullName>
    </submittedName>
</protein>
<gene>
    <name evidence="1" type="ORF">SAMN05661044_01963</name>
</gene>
<name>A0A1H7MDS7_OLID1</name>
<dbReference type="AlphaFoldDB" id="A0A1H7MDS7"/>
<sequence>MNCGLPRKRFVIKGLLFWYLSLSIPTYGQIVINLPQANITSRSVYTATLASGTYSSLISLIPSIEVRANSANFANTVGGSSTLPLNIAHIRLRSIGSLSLLGLSAEVTLNTSYGLLYAALASISSGAVTADYRITTASQTWVAGIYRTPINFRTGLIFPNQITPTTPNLDINVPGFIAPQTTLPALSLPVNNLSFFRNSTGINASGNIAVSTTVPYLLNLQTTGTQFSFSTSSTYNQVPTTSVGLVSSTLSNIATATPITLSTSSQPLTAASGIAVPLNNNQTLTANFSITGNNLKTGFVQAGTYSVPFTYTWSKLTSAYPNGALQAQRNGSLQVVVSDLSELVALQPSVSLVFDDVTDYRQGITRDLTQHLRISKTTPYSLYVRASAANFSGSGGQIPVNILRIGAASGQTGINTVSLSTTPQQLINNANPVIDRTLDIRYSILNTAVSQLLGKPAGTYSTTVIYSFTAL</sequence>
<dbReference type="EMBL" id="FOAF01000001">
    <property type="protein sequence ID" value="SEL09251.1"/>
    <property type="molecule type" value="Genomic_DNA"/>
</dbReference>
<proteinExistence type="predicted"/>